<evidence type="ECO:0000313" key="2">
    <source>
        <dbReference type="EMBL" id="OEJ76361.1"/>
    </source>
</evidence>
<dbReference type="PROSITE" id="PS51186">
    <property type="entry name" value="GNAT"/>
    <property type="match status" value="1"/>
</dbReference>
<protein>
    <recommendedName>
        <fullName evidence="1">N-acetyltransferase domain-containing protein</fullName>
    </recommendedName>
</protein>
<dbReference type="Pfam" id="PF00583">
    <property type="entry name" value="Acetyltransf_1"/>
    <property type="match status" value="1"/>
</dbReference>
<accession>A0A1E5QP18</accession>
<dbReference type="STRING" id="1781255.BH720_04970"/>
<dbReference type="EMBL" id="MJGC01000039">
    <property type="protein sequence ID" value="OEJ76361.1"/>
    <property type="molecule type" value="Genomic_DNA"/>
</dbReference>
<evidence type="ECO:0000259" key="1">
    <source>
        <dbReference type="PROSITE" id="PS51186"/>
    </source>
</evidence>
<name>A0A1E5QP18_9CYAN</name>
<dbReference type="AlphaFoldDB" id="A0A1E5QP18"/>
<dbReference type="InterPro" id="IPR000182">
    <property type="entry name" value="GNAT_dom"/>
</dbReference>
<proteinExistence type="predicted"/>
<comment type="caution">
    <text evidence="2">The sequence shown here is derived from an EMBL/GenBank/DDBJ whole genome shotgun (WGS) entry which is preliminary data.</text>
</comment>
<gene>
    <name evidence="2" type="ORF">BH720_04970</name>
</gene>
<reference evidence="2" key="1">
    <citation type="submission" date="2016-09" db="EMBL/GenBank/DDBJ databases">
        <title>Draft genome of thermotolerant cyanobacterium Desertifilum sp. strain IPPAS B-1220.</title>
        <authorList>
            <person name="Sinetova M.A."/>
            <person name="Bolakhan K."/>
            <person name="Zayadan B.K."/>
            <person name="Mironov K.S."/>
            <person name="Ustinova V."/>
            <person name="Kupriyanova E.V."/>
            <person name="Sidorov R.A."/>
            <person name="Skrypnik A.N."/>
            <person name="Gogoleva N.E."/>
            <person name="Gogolev Y.V."/>
            <person name="Los D.A."/>
        </authorList>
    </citation>
    <scope>NUCLEOTIDE SEQUENCE [LARGE SCALE GENOMIC DNA]</scope>
    <source>
        <strain evidence="2">IPPAS B-1220</strain>
    </source>
</reference>
<dbReference type="InterPro" id="IPR016181">
    <property type="entry name" value="Acyl_CoA_acyltransferase"/>
</dbReference>
<dbReference type="GO" id="GO:0016747">
    <property type="term" value="F:acyltransferase activity, transferring groups other than amino-acyl groups"/>
    <property type="evidence" value="ECO:0007669"/>
    <property type="project" value="InterPro"/>
</dbReference>
<sequence length="199" mass="22793">MLDAAIAIYLEAFPPNERHPESLIRDRILSGRERLIVGELESQVAFMALIWPLSGQPFGLLDYAAARQDCRGLGLGTAFMGFLRQYCQQRGEYLLLEVEDPKLAVDERDRHVRLRRIEFYRRSGGSLLENVPYILPPLQESTPTPMVLMLFPSDRAQPPSAGLMRELIQQIYWELCQRDASDPYLNSFLDQIVDPIVQT</sequence>
<dbReference type="Gene3D" id="3.40.630.30">
    <property type="match status" value="1"/>
</dbReference>
<organism evidence="2">
    <name type="scientific">Desertifilum tharense IPPAS B-1220</name>
    <dbReference type="NCBI Taxonomy" id="1781255"/>
    <lineage>
        <taxon>Bacteria</taxon>
        <taxon>Bacillati</taxon>
        <taxon>Cyanobacteriota</taxon>
        <taxon>Cyanophyceae</taxon>
        <taxon>Desertifilales</taxon>
        <taxon>Desertifilaceae</taxon>
        <taxon>Desertifilum</taxon>
    </lineage>
</organism>
<feature type="domain" description="N-acetyltransferase" evidence="1">
    <location>
        <begin position="1"/>
        <end position="154"/>
    </location>
</feature>
<dbReference type="SUPFAM" id="SSF55729">
    <property type="entry name" value="Acyl-CoA N-acyltransferases (Nat)"/>
    <property type="match status" value="1"/>
</dbReference>